<name>A0A2G9TS80_TELCI</name>
<protein>
    <recommendedName>
        <fullName evidence="2">palmitoyl-protein hydrolase</fullName>
        <ecNumber evidence="2">3.1.2.22</ecNumber>
    </recommendedName>
</protein>
<gene>
    <name evidence="4" type="ORF">TELCIR_17621</name>
</gene>
<dbReference type="EC" id="3.1.2.22" evidence="2"/>
<evidence type="ECO:0000313" key="4">
    <source>
        <dbReference type="EMBL" id="PIO60873.1"/>
    </source>
</evidence>
<dbReference type="InterPro" id="IPR029058">
    <property type="entry name" value="AB_hydrolase_fold"/>
</dbReference>
<feature type="domain" description="Phospholipase/carboxylesterase/thioesterase" evidence="3">
    <location>
        <begin position="5"/>
        <end position="69"/>
    </location>
</feature>
<dbReference type="GO" id="GO:0005737">
    <property type="term" value="C:cytoplasm"/>
    <property type="evidence" value="ECO:0007669"/>
    <property type="project" value="TreeGrafter"/>
</dbReference>
<dbReference type="InterPro" id="IPR003140">
    <property type="entry name" value="PLipase/COase/thioEstase"/>
</dbReference>
<dbReference type="InterPro" id="IPR050565">
    <property type="entry name" value="LYPA1-2/EST-like"/>
</dbReference>
<evidence type="ECO:0000256" key="2">
    <source>
        <dbReference type="ARBA" id="ARBA00012423"/>
    </source>
</evidence>
<dbReference type="Proteomes" id="UP000230423">
    <property type="component" value="Unassembled WGS sequence"/>
</dbReference>
<evidence type="ECO:0000256" key="1">
    <source>
        <dbReference type="ARBA" id="ARBA00006499"/>
    </source>
</evidence>
<sequence>MSGNHTTNKETPIFLGHGANDFLVPLTFGQLTATLLKAFNPNVQLHVYNGMAHSSSPEELRDLKKFINERIN</sequence>
<organism evidence="4 5">
    <name type="scientific">Teladorsagia circumcincta</name>
    <name type="common">Brown stomach worm</name>
    <name type="synonym">Ostertagia circumcincta</name>
    <dbReference type="NCBI Taxonomy" id="45464"/>
    <lineage>
        <taxon>Eukaryota</taxon>
        <taxon>Metazoa</taxon>
        <taxon>Ecdysozoa</taxon>
        <taxon>Nematoda</taxon>
        <taxon>Chromadorea</taxon>
        <taxon>Rhabditida</taxon>
        <taxon>Rhabditina</taxon>
        <taxon>Rhabditomorpha</taxon>
        <taxon>Strongyloidea</taxon>
        <taxon>Trichostrongylidae</taxon>
        <taxon>Teladorsagia</taxon>
    </lineage>
</organism>
<dbReference type="PANTHER" id="PTHR10655:SF68">
    <property type="entry name" value="PALMITOYL-PROTEIN HYDROLASE"/>
    <property type="match status" value="1"/>
</dbReference>
<keyword evidence="5" id="KW-1185">Reference proteome</keyword>
<dbReference type="SUPFAM" id="SSF53474">
    <property type="entry name" value="alpha/beta-Hydrolases"/>
    <property type="match status" value="1"/>
</dbReference>
<dbReference type="OrthoDB" id="2418081at2759"/>
<dbReference type="GO" id="GO:0052689">
    <property type="term" value="F:carboxylic ester hydrolase activity"/>
    <property type="evidence" value="ECO:0007669"/>
    <property type="project" value="TreeGrafter"/>
</dbReference>
<dbReference type="PANTHER" id="PTHR10655">
    <property type="entry name" value="LYSOPHOSPHOLIPASE-RELATED"/>
    <property type="match status" value="1"/>
</dbReference>
<evidence type="ECO:0000313" key="5">
    <source>
        <dbReference type="Proteomes" id="UP000230423"/>
    </source>
</evidence>
<reference evidence="4 5" key="1">
    <citation type="submission" date="2015-09" db="EMBL/GenBank/DDBJ databases">
        <title>Draft genome of the parasitic nematode Teladorsagia circumcincta isolate WARC Sus (inbred).</title>
        <authorList>
            <person name="Mitreva M."/>
        </authorList>
    </citation>
    <scope>NUCLEOTIDE SEQUENCE [LARGE SCALE GENOMIC DNA]</scope>
    <source>
        <strain evidence="4 5">S</strain>
    </source>
</reference>
<dbReference type="EMBL" id="KZ354626">
    <property type="protein sequence ID" value="PIO60873.1"/>
    <property type="molecule type" value="Genomic_DNA"/>
</dbReference>
<dbReference type="GO" id="GO:0008474">
    <property type="term" value="F:palmitoyl-(protein) hydrolase activity"/>
    <property type="evidence" value="ECO:0007669"/>
    <property type="project" value="UniProtKB-EC"/>
</dbReference>
<comment type="similarity">
    <text evidence="1">Belongs to the AB hydrolase superfamily. AB hydrolase 2 family.</text>
</comment>
<dbReference type="Pfam" id="PF02230">
    <property type="entry name" value="Abhydrolase_2"/>
    <property type="match status" value="1"/>
</dbReference>
<evidence type="ECO:0000259" key="3">
    <source>
        <dbReference type="Pfam" id="PF02230"/>
    </source>
</evidence>
<accession>A0A2G9TS80</accession>
<proteinExistence type="inferred from homology"/>
<dbReference type="AlphaFoldDB" id="A0A2G9TS80"/>
<dbReference type="Gene3D" id="3.40.50.1820">
    <property type="entry name" value="alpha/beta hydrolase"/>
    <property type="match status" value="1"/>
</dbReference>